<gene>
    <name evidence="1" type="ORF">B5P24_13945</name>
</gene>
<dbReference type="EMBL" id="MZMQ01000001">
    <property type="protein sequence ID" value="OQJ64020.1"/>
    <property type="molecule type" value="Genomic_DNA"/>
</dbReference>
<evidence type="ECO:0000313" key="1">
    <source>
        <dbReference type="EMBL" id="OQJ64020.1"/>
    </source>
</evidence>
<dbReference type="OrthoDB" id="5125571at2"/>
<name>A0A225CE22_9MICO</name>
<proteinExistence type="predicted"/>
<sequence length="114" mass="12111">MDPAGSWGIEDLDGHACTIVGHYVGPWDVSIGGGPDRFMVTASAEDGLRIANALSVADEDEDEDEDDTVDLTVGGQAIEFPRRYALTRDEALAAMGDLQSGSLDVSRWELLGDA</sequence>
<protein>
    <submittedName>
        <fullName evidence="1">Uncharacterized protein</fullName>
    </submittedName>
</protein>
<accession>A0A225CE22</accession>
<comment type="caution">
    <text evidence="1">The sequence shown here is derived from an EMBL/GenBank/DDBJ whole genome shotgun (WGS) entry which is preliminary data.</text>
</comment>
<keyword evidence="2" id="KW-1185">Reference proteome</keyword>
<organism evidence="1 2">
    <name type="scientific">Clavibacter tessellarius</name>
    <dbReference type="NCBI Taxonomy" id="31965"/>
    <lineage>
        <taxon>Bacteria</taxon>
        <taxon>Bacillati</taxon>
        <taxon>Actinomycetota</taxon>
        <taxon>Actinomycetes</taxon>
        <taxon>Micrococcales</taxon>
        <taxon>Microbacteriaceae</taxon>
        <taxon>Clavibacter</taxon>
    </lineage>
</organism>
<dbReference type="RefSeq" id="WP_094130673.1">
    <property type="nucleotide sequence ID" value="NZ_JBHUJP010000004.1"/>
</dbReference>
<reference evidence="1" key="1">
    <citation type="submission" date="2017-08" db="EMBL/GenBank/DDBJ databases">
        <title>Genomes of multiple Clavibacter strains from different subspecies.</title>
        <authorList>
            <person name="Yuan X.-K."/>
            <person name="Li X.-S."/>
            <person name="Nie J."/>
            <person name="De Boer S.H."/>
        </authorList>
    </citation>
    <scope>NUCLEOTIDE SEQUENCE [LARGE SCALE GENOMIC DNA]</scope>
    <source>
        <strain evidence="1">ATCC 33566</strain>
    </source>
</reference>
<dbReference type="Proteomes" id="UP000215316">
    <property type="component" value="Unassembled WGS sequence"/>
</dbReference>
<evidence type="ECO:0000313" key="2">
    <source>
        <dbReference type="Proteomes" id="UP000215316"/>
    </source>
</evidence>
<dbReference type="AlphaFoldDB" id="A0A225CE22"/>